<dbReference type="FunCoup" id="A2FJI8">
    <property type="interactions" value="235"/>
</dbReference>
<dbReference type="Gene3D" id="1.20.1250.20">
    <property type="entry name" value="MFS general substrate transporter like domains"/>
    <property type="match status" value="2"/>
</dbReference>
<feature type="transmembrane region" description="Helical" evidence="20">
    <location>
        <begin position="160"/>
        <end position="184"/>
    </location>
</feature>
<feature type="transmembrane region" description="Helical" evidence="20">
    <location>
        <begin position="379"/>
        <end position="402"/>
    </location>
</feature>
<evidence type="ECO:0000256" key="9">
    <source>
        <dbReference type="ARBA" id="ARBA00044899"/>
    </source>
</evidence>
<feature type="transmembrane region" description="Helical" evidence="20">
    <location>
        <begin position="31"/>
        <end position="50"/>
    </location>
</feature>
<dbReference type="CDD" id="cd06174">
    <property type="entry name" value="MFS"/>
    <property type="match status" value="1"/>
</dbReference>
<comment type="catalytic activity">
    <reaction evidence="8">
        <text>L-aspartyl-L-lysine(out) = L-aspartyl-L-lysine(in)</text>
        <dbReference type="Rhea" id="RHEA:79411"/>
        <dbReference type="ChEBI" id="CHEBI:229953"/>
    </reaction>
</comment>
<dbReference type="SMR" id="A2FJI8"/>
<comment type="catalytic activity">
    <reaction evidence="3">
        <text>L-histidyl-glycine(out) = L-histidyl-glycine(in)</text>
        <dbReference type="Rhea" id="RHEA:79395"/>
        <dbReference type="ChEBI" id="CHEBI:229957"/>
    </reaction>
</comment>
<feature type="transmembrane region" description="Helical" evidence="20">
    <location>
        <begin position="132"/>
        <end position="154"/>
    </location>
</feature>
<evidence type="ECO:0000256" key="17">
    <source>
        <dbReference type="ARBA" id="ARBA00045709"/>
    </source>
</evidence>
<evidence type="ECO:0000256" key="11">
    <source>
        <dbReference type="ARBA" id="ARBA00044903"/>
    </source>
</evidence>
<protein>
    <recommendedName>
        <fullName evidence="15">Lysosomal dipeptide transporter MFSD1</fullName>
    </recommendedName>
    <alternativeName>
        <fullName evidence="16">Major facilitator superfamily domain-containing protein 1</fullName>
    </alternativeName>
</protein>
<dbReference type="PANTHER" id="PTHR23512:SF11">
    <property type="entry name" value="MAJOR FACILITATOR SUPERFAMILY PROTEIN"/>
    <property type="match status" value="1"/>
</dbReference>
<sequence length="492" mass="54253">MEKDDNSLVSITEPGSEVEVPKEPKRPRMFYFMRLFGFVNLVLLNVLANFQKTCPAVVAEDMALSYNVSKKSLGSFSASYYYPYGIMQIISGLLSDMFDPAIVLGVLGLVSAGGSCLVGFSKTLWIGSLGRFLVGLGTGPTYVAALKMISNWYLKDQLPIALGINMAFSCVGGLLSGSPLSIFCKKFGWRVAFHLFGGISGVLSLIVLIFTRGSPEKQGFDPVNPVPVVKPDESFCKKLETLFYNIWTVLCYGYFWVVVIFNVCTVTTFMNIAGLWAGPYLCDILGYSKTTRGNAMIALHIGVFIGSGILPPIAKWVKTKKYVLIFSAIFTFLPIFALYLHGDHVSYVMIWVYFTILGTFSRSVLSLDYPILTSYYTPLVSGSAVGIANFFLNFGVAVFQLISTDIIPRYGSIPTSSDVDMYTWEGYKNGLWLFSSVCASVAILMGIIMKDPDDKLCNKVEKTNNDVLAQSLLLDEVQKPIIIEEPQAEQKS</sequence>
<comment type="catalytic activity">
    <reaction evidence="9">
        <text>L-arginyl-L-alpha-amino acid(out) = L-arginyl-L-alpha-amino acid(in)</text>
        <dbReference type="Rhea" id="RHEA:79371"/>
        <dbReference type="ChEBI" id="CHEBI:84315"/>
    </reaction>
</comment>
<feature type="transmembrane region" description="Helical" evidence="20">
    <location>
        <begin position="191"/>
        <end position="210"/>
    </location>
</feature>
<evidence type="ECO:0000256" key="16">
    <source>
        <dbReference type="ARBA" id="ARBA00045018"/>
    </source>
</evidence>
<evidence type="ECO:0000256" key="3">
    <source>
        <dbReference type="ARBA" id="ARBA00044878"/>
    </source>
</evidence>
<evidence type="ECO:0000256" key="12">
    <source>
        <dbReference type="ARBA" id="ARBA00044912"/>
    </source>
</evidence>
<evidence type="ECO:0000259" key="21">
    <source>
        <dbReference type="PROSITE" id="PS50850"/>
    </source>
</evidence>
<reference evidence="22" key="2">
    <citation type="journal article" date="2007" name="Science">
        <title>Draft genome sequence of the sexually transmitted pathogen Trichomonas vaginalis.</title>
        <authorList>
            <person name="Carlton J.M."/>
            <person name="Hirt R.P."/>
            <person name="Silva J.C."/>
            <person name="Delcher A.L."/>
            <person name="Schatz M."/>
            <person name="Zhao Q."/>
            <person name="Wortman J.R."/>
            <person name="Bidwell S.L."/>
            <person name="Alsmark U.C.M."/>
            <person name="Besteiro S."/>
            <person name="Sicheritz-Ponten T."/>
            <person name="Noel C.J."/>
            <person name="Dacks J.B."/>
            <person name="Foster P.G."/>
            <person name="Simillion C."/>
            <person name="Van de Peer Y."/>
            <person name="Miranda-Saavedra D."/>
            <person name="Barton G.J."/>
            <person name="Westrop G.D."/>
            <person name="Mueller S."/>
            <person name="Dessi D."/>
            <person name="Fiori P.L."/>
            <person name="Ren Q."/>
            <person name="Paulsen I."/>
            <person name="Zhang H."/>
            <person name="Bastida-Corcuera F.D."/>
            <person name="Simoes-Barbosa A."/>
            <person name="Brown M.T."/>
            <person name="Hayes R.D."/>
            <person name="Mukherjee M."/>
            <person name="Okumura C.Y."/>
            <person name="Schneider R."/>
            <person name="Smith A.J."/>
            <person name="Vanacova S."/>
            <person name="Villalvazo M."/>
            <person name="Haas B.J."/>
            <person name="Pertea M."/>
            <person name="Feldblyum T.V."/>
            <person name="Utterback T.R."/>
            <person name="Shu C.L."/>
            <person name="Osoegawa K."/>
            <person name="de Jong P.J."/>
            <person name="Hrdy I."/>
            <person name="Horvathova L."/>
            <person name="Zubacova Z."/>
            <person name="Dolezal P."/>
            <person name="Malik S.B."/>
            <person name="Logsdon J.M. Jr."/>
            <person name="Henze K."/>
            <person name="Gupta A."/>
            <person name="Wang C.C."/>
            <person name="Dunne R.L."/>
            <person name="Upcroft J.A."/>
            <person name="Upcroft P."/>
            <person name="White O."/>
            <person name="Salzberg S.L."/>
            <person name="Tang P."/>
            <person name="Chiu C.-H."/>
            <person name="Lee Y.-S."/>
            <person name="Embley T.M."/>
            <person name="Coombs G.H."/>
            <person name="Mottram J.C."/>
            <person name="Tachezy J."/>
            <person name="Fraser-Liggett C.M."/>
            <person name="Johnson P.J."/>
        </authorList>
    </citation>
    <scope>NUCLEOTIDE SEQUENCE [LARGE SCALE GENOMIC DNA]</scope>
    <source>
        <strain evidence="22">G3</strain>
    </source>
</reference>
<dbReference type="InterPro" id="IPR011701">
    <property type="entry name" value="MFS"/>
</dbReference>
<evidence type="ECO:0000256" key="14">
    <source>
        <dbReference type="ARBA" id="ARBA00044924"/>
    </source>
</evidence>
<comment type="catalytic activity">
    <reaction evidence="13">
        <text>L-alanyl-L-lysine(out) = L-alanyl-L-lysine(in)</text>
        <dbReference type="Rhea" id="RHEA:79415"/>
        <dbReference type="ChEBI" id="CHEBI:192470"/>
    </reaction>
</comment>
<dbReference type="InterPro" id="IPR036259">
    <property type="entry name" value="MFS_trans_sf"/>
</dbReference>
<keyword evidence="20" id="KW-0472">Membrane</keyword>
<dbReference type="InterPro" id="IPR052187">
    <property type="entry name" value="MFSD1"/>
</dbReference>
<dbReference type="SUPFAM" id="SSF103473">
    <property type="entry name" value="MFS general substrate transporter"/>
    <property type="match status" value="1"/>
</dbReference>
<feature type="transmembrane region" description="Helical" evidence="20">
    <location>
        <begin position="431"/>
        <end position="449"/>
    </location>
</feature>
<dbReference type="EMBL" id="DS113831">
    <property type="protein sequence ID" value="EAX94920.1"/>
    <property type="molecule type" value="Genomic_DNA"/>
</dbReference>
<evidence type="ECO:0000256" key="7">
    <source>
        <dbReference type="ARBA" id="ARBA00044893"/>
    </source>
</evidence>
<dbReference type="PROSITE" id="PS50850">
    <property type="entry name" value="MFS"/>
    <property type="match status" value="1"/>
</dbReference>
<evidence type="ECO:0000313" key="22">
    <source>
        <dbReference type="EMBL" id="EAX94920.1"/>
    </source>
</evidence>
<evidence type="ECO:0000256" key="10">
    <source>
        <dbReference type="ARBA" id="ARBA00044900"/>
    </source>
</evidence>
<reference evidence="22" key="1">
    <citation type="submission" date="2006-10" db="EMBL/GenBank/DDBJ databases">
        <authorList>
            <person name="Amadeo P."/>
            <person name="Zhao Q."/>
            <person name="Wortman J."/>
            <person name="Fraser-Liggett C."/>
            <person name="Carlton J."/>
        </authorList>
    </citation>
    <scope>NUCLEOTIDE SEQUENCE</scope>
    <source>
        <strain evidence="22">G3</strain>
    </source>
</reference>
<dbReference type="GO" id="GO:0016020">
    <property type="term" value="C:membrane"/>
    <property type="evidence" value="ECO:0007669"/>
    <property type="project" value="UniProtKB-SubCell"/>
</dbReference>
<dbReference type="InterPro" id="IPR020846">
    <property type="entry name" value="MFS_dom"/>
</dbReference>
<feature type="region of interest" description="Disordered" evidence="19">
    <location>
        <begin position="1"/>
        <end position="21"/>
    </location>
</feature>
<comment type="catalytic activity">
    <reaction evidence="12">
        <text>L-histidyl-L-alpha-amino acid(out) = L-histidyl-L-alpha-amino acid(in)</text>
        <dbReference type="Rhea" id="RHEA:79379"/>
        <dbReference type="ChEBI" id="CHEBI:229964"/>
    </reaction>
</comment>
<comment type="catalytic activity">
    <reaction evidence="14">
        <text>L-lysyl-glycine(out) = L-lysyl-glycine(in)</text>
        <dbReference type="Rhea" id="RHEA:79407"/>
        <dbReference type="ChEBI" id="CHEBI:191202"/>
    </reaction>
</comment>
<dbReference type="OrthoDB" id="2985014at2759"/>
<comment type="subcellular location">
    <subcellularLocation>
        <location evidence="1">Membrane</location>
        <topology evidence="1">Multi-pass membrane protein</topology>
    </subcellularLocation>
</comment>
<feature type="domain" description="Major facilitator superfamily (MFS) profile" evidence="21">
    <location>
        <begin position="29"/>
        <end position="453"/>
    </location>
</feature>
<dbReference type="PANTHER" id="PTHR23512">
    <property type="entry name" value="MAJOR FACILITATOR SUPERFAMILY DOMAIN-CONTAINING PROTEIN 1"/>
    <property type="match status" value="1"/>
</dbReference>
<evidence type="ECO:0000256" key="18">
    <source>
        <dbReference type="ARBA" id="ARBA00046376"/>
    </source>
</evidence>
<name>A2FJI8_TRIV3</name>
<dbReference type="STRING" id="5722.A2FJI8"/>
<dbReference type="AlphaFoldDB" id="A2FJI8"/>
<accession>A2FJI8</accession>
<feature type="transmembrane region" description="Helical" evidence="20">
    <location>
        <begin position="348"/>
        <end position="367"/>
    </location>
</feature>
<dbReference type="RefSeq" id="XP_001307850.1">
    <property type="nucleotide sequence ID" value="XM_001307849.1"/>
</dbReference>
<feature type="transmembrane region" description="Helical" evidence="20">
    <location>
        <begin position="101"/>
        <end position="120"/>
    </location>
</feature>
<feature type="transmembrane region" description="Helical" evidence="20">
    <location>
        <begin position="322"/>
        <end position="342"/>
    </location>
</feature>
<comment type="catalytic activity">
    <reaction evidence="10">
        <text>L-lysyl-L-lysine(out) = L-lysyl-L-lysine(in)</text>
        <dbReference type="Rhea" id="RHEA:79403"/>
        <dbReference type="ChEBI" id="CHEBI:229956"/>
    </reaction>
</comment>
<evidence type="ECO:0000256" key="5">
    <source>
        <dbReference type="ARBA" id="ARBA00044884"/>
    </source>
</evidence>
<keyword evidence="20" id="KW-1133">Transmembrane helix</keyword>
<evidence type="ECO:0000256" key="15">
    <source>
        <dbReference type="ARBA" id="ARBA00044985"/>
    </source>
</evidence>
<comment type="catalytic activity">
    <reaction evidence="11">
        <text>L-arginyl-glycine(out) = L-arginyl-glycine(in)</text>
        <dbReference type="Rhea" id="RHEA:79391"/>
        <dbReference type="ChEBI" id="CHEBI:229955"/>
    </reaction>
</comment>
<dbReference type="VEuPathDB" id="TrichDB:TVAG_250860"/>
<evidence type="ECO:0000256" key="4">
    <source>
        <dbReference type="ARBA" id="ARBA00044881"/>
    </source>
</evidence>
<comment type="catalytic activity">
    <reaction evidence="5">
        <text>L-alpha-aminoacyl-L-histidine(out) = L-alpha-aminoacyl-L-histidine(in)</text>
        <dbReference type="Rhea" id="RHEA:79375"/>
        <dbReference type="ChEBI" id="CHEBI:229967"/>
    </reaction>
</comment>
<comment type="function">
    <text evidence="17">Lysosomal dipeptide uniporter that selectively exports lysine, arginine or histidine-containing dipeptides with a net positive charge from the lysosome lumen into the cytosol. Could play a role in a specific type of protein O-glycosylation indirectly regulating macrophages migration and tissue invasion. Also essential for liver homeostasis.</text>
</comment>
<dbReference type="GO" id="GO:0022857">
    <property type="term" value="F:transmembrane transporter activity"/>
    <property type="evidence" value="ECO:0007669"/>
    <property type="project" value="InterPro"/>
</dbReference>
<comment type="catalytic activity">
    <reaction evidence="2">
        <text>L-lysyl-L-alanine(out) = L-lysyl-L-alanine(in)</text>
        <dbReference type="Rhea" id="RHEA:79399"/>
        <dbReference type="ChEBI" id="CHEBI:229954"/>
    </reaction>
</comment>
<keyword evidence="23" id="KW-1185">Reference proteome</keyword>
<evidence type="ECO:0000313" key="23">
    <source>
        <dbReference type="Proteomes" id="UP000001542"/>
    </source>
</evidence>
<dbReference type="Pfam" id="PF07690">
    <property type="entry name" value="MFS_1"/>
    <property type="match status" value="1"/>
</dbReference>
<dbReference type="KEGG" id="tva:4752663"/>
<comment type="catalytic activity">
    <reaction evidence="6">
        <text>L-lysyl-L-alpha-amino acid(out) = L-lysyl-L-alpha-amino acid(in)</text>
        <dbReference type="Rhea" id="RHEA:79387"/>
        <dbReference type="ChEBI" id="CHEBI:229965"/>
    </reaction>
</comment>
<dbReference type="VEuPathDB" id="TrichDB:TVAGG3_0328330"/>
<dbReference type="InParanoid" id="A2FJI8"/>
<comment type="catalytic activity">
    <reaction evidence="7">
        <text>L-alpha-aminoacyl-L-lysine(out) = L-alpha-aminoacyl-L-lysine(in)</text>
        <dbReference type="Rhea" id="RHEA:79383"/>
        <dbReference type="ChEBI" id="CHEBI:229966"/>
    </reaction>
</comment>
<dbReference type="Proteomes" id="UP000001542">
    <property type="component" value="Unassembled WGS sequence"/>
</dbReference>
<evidence type="ECO:0000256" key="20">
    <source>
        <dbReference type="SAM" id="Phobius"/>
    </source>
</evidence>
<organism evidence="22 23">
    <name type="scientific">Trichomonas vaginalis (strain ATCC PRA-98 / G3)</name>
    <dbReference type="NCBI Taxonomy" id="412133"/>
    <lineage>
        <taxon>Eukaryota</taxon>
        <taxon>Metamonada</taxon>
        <taxon>Parabasalia</taxon>
        <taxon>Trichomonadida</taxon>
        <taxon>Trichomonadidae</taxon>
        <taxon>Trichomonas</taxon>
    </lineage>
</organism>
<evidence type="ECO:0000256" key="13">
    <source>
        <dbReference type="ARBA" id="ARBA00044919"/>
    </source>
</evidence>
<comment type="catalytic activity">
    <reaction evidence="4">
        <text>L-alpha-aminoacyl-L-arginine(out) = L-alpha-aminoacyl-L-arginine(in)</text>
        <dbReference type="Rhea" id="RHEA:79367"/>
        <dbReference type="ChEBI" id="CHEBI:229968"/>
    </reaction>
</comment>
<proteinExistence type="predicted"/>
<evidence type="ECO:0000256" key="6">
    <source>
        <dbReference type="ARBA" id="ARBA00044891"/>
    </source>
</evidence>
<evidence type="ECO:0000256" key="2">
    <source>
        <dbReference type="ARBA" id="ARBA00044876"/>
    </source>
</evidence>
<keyword evidence="20" id="KW-0812">Transmembrane</keyword>
<feature type="transmembrane region" description="Helical" evidence="20">
    <location>
        <begin position="293"/>
        <end position="310"/>
    </location>
</feature>
<comment type="subunit">
    <text evidence="18">Homodimer. Interacts with lysosomal protein GLMP (via lumenal domain); the interaction starts while both proteins are still in the endoplasmic reticulum and is required for stabilization of MFSD1 in lysosomes but has no direct effect on its targeting to lysosomes or transporter activity.</text>
</comment>
<evidence type="ECO:0000256" key="1">
    <source>
        <dbReference type="ARBA" id="ARBA00004141"/>
    </source>
</evidence>
<evidence type="ECO:0000256" key="19">
    <source>
        <dbReference type="SAM" id="MobiDB-lite"/>
    </source>
</evidence>
<evidence type="ECO:0000256" key="8">
    <source>
        <dbReference type="ARBA" id="ARBA00044898"/>
    </source>
</evidence>
<gene>
    <name evidence="22" type="ORF">TVAG_250860</name>
</gene>